<dbReference type="InterPro" id="IPR012429">
    <property type="entry name" value="HGSNAT_cat"/>
</dbReference>
<evidence type="ECO:0000313" key="3">
    <source>
        <dbReference type="EMBL" id="GFN98343.1"/>
    </source>
</evidence>
<accession>A0AAV3ZV89</accession>
<feature type="transmembrane region" description="Helical" evidence="1">
    <location>
        <begin position="608"/>
        <end position="631"/>
    </location>
</feature>
<feature type="transmembrane region" description="Helical" evidence="1">
    <location>
        <begin position="543"/>
        <end position="566"/>
    </location>
</feature>
<keyword evidence="1" id="KW-0472">Membrane</keyword>
<evidence type="ECO:0000256" key="1">
    <source>
        <dbReference type="SAM" id="Phobius"/>
    </source>
</evidence>
<sequence length="638" mass="72068">MAAPAQTNVMAHSHRSRCSVFFNYSFLFHVFLSACCLQSISGVDMSFILPPLCKHRDVEAKINSAVLTVQNGNEYDAEHENVVVFMQSQQCYKCDLLPVARVNSSCDIRVDSRWKTRLEIRLLRNDKLAAATNQCSEANLSQLFVEKGKYKIFIEGQQDDEITCNLVTMTNPPEPNIPIYVAMGILVFLAILWNCGKYFYKRGYIHRTFCFWSTESMMADLGSPTNINPVDDGTPSSESIAPPSTKERLKSLDTFRGISIVIMIFVNYGGGKYWFFKHSKWNGITVADLVFPWFVFIMGTAMALSFQSQIRRNVPRWKMFYKIVKRSATLFLLGLLINSFGVRNGVEFNSFRIPGVLQRFAGTYLITATVFLFLSPQHFPNHVSKFPGIRDITRFWPEWLVNIAFVAVHLSITMAMPVPGCPRGYLGPGGLEQHGKYFNCVGGASGYIDRMFFGESHIYSSPTSKEIYASSLPYDPEGLLGTLNSCVLCFLGLQAGKILFVYTDWVQRTRRFFIWAIVLGGTGILLCEGSLNEGWIPINKNLWSLSYILVMSGMSFFLLMICYILIDVYKIWSGAPFSFAGMNAIALYCGHEFFSGRAPVYFAVPDTHAALLAINLWGTAFWVLVSVYFFYNNIFLSV</sequence>
<dbReference type="Proteomes" id="UP000735302">
    <property type="component" value="Unassembled WGS sequence"/>
</dbReference>
<dbReference type="PANTHER" id="PTHR31061:SF24">
    <property type="entry name" value="LD22376P"/>
    <property type="match status" value="1"/>
</dbReference>
<name>A0AAV3ZV89_9GAST</name>
<organism evidence="3 4">
    <name type="scientific">Plakobranchus ocellatus</name>
    <dbReference type="NCBI Taxonomy" id="259542"/>
    <lineage>
        <taxon>Eukaryota</taxon>
        <taxon>Metazoa</taxon>
        <taxon>Spiralia</taxon>
        <taxon>Lophotrochozoa</taxon>
        <taxon>Mollusca</taxon>
        <taxon>Gastropoda</taxon>
        <taxon>Heterobranchia</taxon>
        <taxon>Euthyneura</taxon>
        <taxon>Panpulmonata</taxon>
        <taxon>Sacoglossa</taxon>
        <taxon>Placobranchoidea</taxon>
        <taxon>Plakobranchidae</taxon>
        <taxon>Plakobranchus</taxon>
    </lineage>
</organism>
<feature type="transmembrane region" description="Helical" evidence="1">
    <location>
        <begin position="21"/>
        <end position="40"/>
    </location>
</feature>
<feature type="transmembrane region" description="Helical" evidence="1">
    <location>
        <begin position="571"/>
        <end position="588"/>
    </location>
</feature>
<dbReference type="EMBL" id="BLXT01002845">
    <property type="protein sequence ID" value="GFN98343.1"/>
    <property type="molecule type" value="Genomic_DNA"/>
</dbReference>
<reference evidence="3 4" key="1">
    <citation type="journal article" date="2021" name="Elife">
        <title>Chloroplast acquisition without the gene transfer in kleptoplastic sea slugs, Plakobranchus ocellatus.</title>
        <authorList>
            <person name="Maeda T."/>
            <person name="Takahashi S."/>
            <person name="Yoshida T."/>
            <person name="Shimamura S."/>
            <person name="Takaki Y."/>
            <person name="Nagai Y."/>
            <person name="Toyoda A."/>
            <person name="Suzuki Y."/>
            <person name="Arimoto A."/>
            <person name="Ishii H."/>
            <person name="Satoh N."/>
            <person name="Nishiyama T."/>
            <person name="Hasebe M."/>
            <person name="Maruyama T."/>
            <person name="Minagawa J."/>
            <person name="Obokata J."/>
            <person name="Shigenobu S."/>
        </authorList>
    </citation>
    <scope>NUCLEOTIDE SEQUENCE [LARGE SCALE GENOMIC DNA]</scope>
</reference>
<dbReference type="AlphaFoldDB" id="A0AAV3ZV89"/>
<protein>
    <submittedName>
        <fullName evidence="3">Heparan-alpha-glucosaminide n-acetyltransferase</fullName>
    </submittedName>
</protein>
<feature type="transmembrane region" description="Helical" evidence="1">
    <location>
        <begin position="255"/>
        <end position="275"/>
    </location>
</feature>
<dbReference type="Pfam" id="PF07786">
    <property type="entry name" value="HGSNAT_cat"/>
    <property type="match status" value="1"/>
</dbReference>
<feature type="transmembrane region" description="Helical" evidence="1">
    <location>
        <begin position="479"/>
        <end position="500"/>
    </location>
</feature>
<feature type="transmembrane region" description="Helical" evidence="1">
    <location>
        <begin position="395"/>
        <end position="416"/>
    </location>
</feature>
<gene>
    <name evidence="3" type="ORF">PoB_002484900</name>
</gene>
<feature type="transmembrane region" description="Helical" evidence="1">
    <location>
        <begin position="281"/>
        <end position="306"/>
    </location>
</feature>
<evidence type="ECO:0000259" key="2">
    <source>
        <dbReference type="Pfam" id="PF07786"/>
    </source>
</evidence>
<dbReference type="PANTHER" id="PTHR31061">
    <property type="entry name" value="LD22376P"/>
    <property type="match status" value="1"/>
</dbReference>
<feature type="transmembrane region" description="Helical" evidence="1">
    <location>
        <begin position="177"/>
        <end position="195"/>
    </location>
</feature>
<keyword evidence="1" id="KW-0812">Transmembrane</keyword>
<feature type="transmembrane region" description="Helical" evidence="1">
    <location>
        <begin position="512"/>
        <end position="531"/>
    </location>
</feature>
<keyword evidence="1" id="KW-1133">Transmembrane helix</keyword>
<feature type="domain" description="Heparan-alpha-glucosaminide N-acetyltransferase catalytic" evidence="2">
    <location>
        <begin position="248"/>
        <end position="372"/>
    </location>
</feature>
<keyword evidence="4" id="KW-1185">Reference proteome</keyword>
<comment type="caution">
    <text evidence="3">The sequence shown here is derived from an EMBL/GenBank/DDBJ whole genome shotgun (WGS) entry which is preliminary data.</text>
</comment>
<proteinExistence type="predicted"/>
<feature type="transmembrane region" description="Helical" evidence="1">
    <location>
        <begin position="356"/>
        <end position="374"/>
    </location>
</feature>
<evidence type="ECO:0000313" key="4">
    <source>
        <dbReference type="Proteomes" id="UP000735302"/>
    </source>
</evidence>
<feature type="transmembrane region" description="Helical" evidence="1">
    <location>
        <begin position="327"/>
        <end position="344"/>
    </location>
</feature>